<sequence length="125" mass="14377">MITRARTRHIDETIDPEEVDARKKQVVASYEVGTKRQRMTQERPKTNDQHLAIYEGGQVMTATEEVPKSYVEAITGADSDEWKKAIASELESLTAKKTWKLVPRPAHQRPIGCRWGFALKRDEKR</sequence>
<dbReference type="EMBL" id="MJFZ01001441">
    <property type="protein sequence ID" value="RAW22071.1"/>
    <property type="molecule type" value="Genomic_DNA"/>
</dbReference>
<protein>
    <recommendedName>
        <fullName evidence="4">Reverse transcriptase Ty1/copia-type domain-containing protein</fullName>
    </recommendedName>
</protein>
<dbReference type="VEuPathDB" id="FungiDB:PC110_g21487"/>
<dbReference type="AlphaFoldDB" id="A0A329RCB5"/>
<dbReference type="STRING" id="29920.A0A329RCB5"/>
<evidence type="ECO:0000313" key="1">
    <source>
        <dbReference type="EMBL" id="KAG2961633.1"/>
    </source>
</evidence>
<reference evidence="2 3" key="1">
    <citation type="submission" date="2018-01" db="EMBL/GenBank/DDBJ databases">
        <title>Draft genome of the strawberry crown rot pathogen Phytophthora cactorum.</title>
        <authorList>
            <person name="Armitage A.D."/>
            <person name="Lysoe E."/>
            <person name="Nellist C.F."/>
            <person name="Harrison R.J."/>
            <person name="Brurberg M.B."/>
        </authorList>
    </citation>
    <scope>NUCLEOTIDE SEQUENCE [LARGE SCALE GENOMIC DNA]</scope>
    <source>
        <strain evidence="2 3">10300</strain>
    </source>
</reference>
<evidence type="ECO:0008006" key="4">
    <source>
        <dbReference type="Google" id="ProtNLM"/>
    </source>
</evidence>
<name>A0A329RCB5_9STRA</name>
<organism evidence="2 3">
    <name type="scientific">Phytophthora cactorum</name>
    <dbReference type="NCBI Taxonomy" id="29920"/>
    <lineage>
        <taxon>Eukaryota</taxon>
        <taxon>Sar</taxon>
        <taxon>Stramenopiles</taxon>
        <taxon>Oomycota</taxon>
        <taxon>Peronosporomycetes</taxon>
        <taxon>Peronosporales</taxon>
        <taxon>Peronosporaceae</taxon>
        <taxon>Phytophthora</taxon>
    </lineage>
</organism>
<dbReference type="EMBL" id="RCML01001574">
    <property type="protein sequence ID" value="KAG2961633.1"/>
    <property type="molecule type" value="Genomic_DNA"/>
</dbReference>
<accession>A0A329RCB5</accession>
<gene>
    <name evidence="2" type="ORF">PC110_g21487</name>
    <name evidence="1" type="ORF">PC118_g21858</name>
</gene>
<comment type="caution">
    <text evidence="2">The sequence shown here is derived from an EMBL/GenBank/DDBJ whole genome shotgun (WGS) entry which is preliminary data.</text>
</comment>
<dbReference type="Proteomes" id="UP000251314">
    <property type="component" value="Unassembled WGS sequence"/>
</dbReference>
<proteinExistence type="predicted"/>
<evidence type="ECO:0000313" key="3">
    <source>
        <dbReference type="Proteomes" id="UP000251314"/>
    </source>
</evidence>
<keyword evidence="3" id="KW-1185">Reference proteome</keyword>
<dbReference type="Proteomes" id="UP000697107">
    <property type="component" value="Unassembled WGS sequence"/>
</dbReference>
<reference evidence="1" key="2">
    <citation type="submission" date="2018-10" db="EMBL/GenBank/DDBJ databases">
        <title>Effector identification in a new, highly contiguous assembly of the strawberry crown rot pathogen Phytophthora cactorum.</title>
        <authorList>
            <person name="Armitage A.D."/>
            <person name="Nellist C.F."/>
            <person name="Bates H."/>
            <person name="Vickerstaff R.J."/>
            <person name="Harrison R.J."/>
        </authorList>
    </citation>
    <scope>NUCLEOTIDE SEQUENCE</scope>
    <source>
        <strain evidence="1">P415</strain>
    </source>
</reference>
<evidence type="ECO:0000313" key="2">
    <source>
        <dbReference type="EMBL" id="RAW22071.1"/>
    </source>
</evidence>
<dbReference type="OrthoDB" id="6780107at2759"/>